<keyword evidence="2" id="KW-0732">Signal</keyword>
<evidence type="ECO:0000256" key="2">
    <source>
        <dbReference type="SAM" id="SignalP"/>
    </source>
</evidence>
<keyword evidence="4" id="KW-0489">Methyltransferase</keyword>
<proteinExistence type="predicted"/>
<dbReference type="STRING" id="1183438.GKIL_0413"/>
<sequence>MMRIFVPFITRLLLGTGASAFLMATQMTVRAQTTNTATGEGALFSNTTGFANTANGYSALFSNTTGSSNTADGASALYNNTTASYNTASGASALYSNTTGDHNTAIGTYALFYNTIGAFNTAVGFNALDSNTTGSFNTATGVGALSLNTAGYSNMASGYEALFYNSTGNFNTAIGTNSLYRNTTGTRNIALGYGAGYYISVGSNNIHIGNSGSSSDSRVIRIGTAGGQIRTFIAGISGSTASGGVQVFINSSGQLGTLTSSKRFKQDIHTLDSISNKLLKLRPVSFRYRQAAEDGTHPVQYGLIAEEVARVFPQLIEYDKQGKPFTIYYHLLTPLLLSELQKEHQQNVSQQAELASLKKRDMQQRAELASLKQQFVAQQQQQQQQAAQMAALQLKLRRLDLFVQAANLDVRLSQK</sequence>
<gene>
    <name evidence="4" type="ORF">GKIL_0413</name>
</gene>
<evidence type="ECO:0000313" key="5">
    <source>
        <dbReference type="Proteomes" id="UP000017396"/>
    </source>
</evidence>
<feature type="domain" description="Peptidase S74" evidence="3">
    <location>
        <begin position="260"/>
        <end position="354"/>
    </location>
</feature>
<dbReference type="InterPro" id="IPR030392">
    <property type="entry name" value="S74_ICA"/>
</dbReference>
<evidence type="ECO:0000256" key="1">
    <source>
        <dbReference type="SAM" id="Coils"/>
    </source>
</evidence>
<keyword evidence="5" id="KW-1185">Reference proteome</keyword>
<dbReference type="RefSeq" id="WP_023171682.1">
    <property type="nucleotide sequence ID" value="NC_022600.1"/>
</dbReference>
<dbReference type="Proteomes" id="UP000017396">
    <property type="component" value="Chromosome"/>
</dbReference>
<dbReference type="KEGG" id="glj:GKIL_0413"/>
<name>U5QG93_GLOK1</name>
<reference evidence="4 5" key="1">
    <citation type="journal article" date="2013" name="PLoS ONE">
        <title>Cultivation and Complete Genome Sequencing of Gloeobacter kilaueensis sp. nov., from a Lava Cave in Kilauea Caldera, Hawai'i.</title>
        <authorList>
            <person name="Saw J.H."/>
            <person name="Schatz M."/>
            <person name="Brown M.V."/>
            <person name="Kunkel D.D."/>
            <person name="Foster J.S."/>
            <person name="Shick H."/>
            <person name="Christensen S."/>
            <person name="Hou S."/>
            <person name="Wan X."/>
            <person name="Donachie S.P."/>
        </authorList>
    </citation>
    <scope>NUCLEOTIDE SEQUENCE [LARGE SCALE GENOMIC DNA]</scope>
    <source>
        <strain evidence="5">JS</strain>
    </source>
</reference>
<dbReference type="GO" id="GO:0008168">
    <property type="term" value="F:methyltransferase activity"/>
    <property type="evidence" value="ECO:0007669"/>
    <property type="project" value="UniProtKB-KW"/>
</dbReference>
<dbReference type="eggNOG" id="COG5295">
    <property type="taxonomic scope" value="Bacteria"/>
</dbReference>
<dbReference type="PATRIC" id="fig|1183438.3.peg.413"/>
<evidence type="ECO:0000313" key="4">
    <source>
        <dbReference type="EMBL" id="AGY56659.1"/>
    </source>
</evidence>
<dbReference type="PROSITE" id="PS51688">
    <property type="entry name" value="ICA"/>
    <property type="match status" value="1"/>
</dbReference>
<feature type="signal peptide" evidence="2">
    <location>
        <begin position="1"/>
        <end position="31"/>
    </location>
</feature>
<keyword evidence="1" id="KW-0175">Coiled coil</keyword>
<dbReference type="HOGENOM" id="CLU_661841_0_0_3"/>
<protein>
    <submittedName>
        <fullName evidence="4">Uroporphyrinogen III C-methyltransferase</fullName>
    </submittedName>
</protein>
<feature type="coiled-coil region" evidence="1">
    <location>
        <begin position="340"/>
        <end position="374"/>
    </location>
</feature>
<evidence type="ECO:0000259" key="3">
    <source>
        <dbReference type="PROSITE" id="PS51688"/>
    </source>
</evidence>
<keyword evidence="4" id="KW-0808">Transferase</keyword>
<feature type="chain" id="PRO_5004663935" evidence="2">
    <location>
        <begin position="32"/>
        <end position="415"/>
    </location>
</feature>
<organism evidence="4 5">
    <name type="scientific">Gloeobacter kilaueensis (strain ATCC BAA-2537 / CCAP 1431/1 / ULC 316 / JS1)</name>
    <dbReference type="NCBI Taxonomy" id="1183438"/>
    <lineage>
        <taxon>Bacteria</taxon>
        <taxon>Bacillati</taxon>
        <taxon>Cyanobacteriota</taxon>
        <taxon>Cyanophyceae</taxon>
        <taxon>Gloeobacterales</taxon>
        <taxon>Gloeobacteraceae</taxon>
        <taxon>Gloeobacter</taxon>
    </lineage>
</organism>
<dbReference type="Pfam" id="PF13884">
    <property type="entry name" value="Peptidase_S74"/>
    <property type="match status" value="1"/>
</dbReference>
<dbReference type="eggNOG" id="COG2911">
    <property type="taxonomic scope" value="Bacteria"/>
</dbReference>
<dbReference type="AlphaFoldDB" id="U5QG93"/>
<dbReference type="EMBL" id="CP003587">
    <property type="protein sequence ID" value="AGY56659.1"/>
    <property type="molecule type" value="Genomic_DNA"/>
</dbReference>
<dbReference type="GO" id="GO:0032259">
    <property type="term" value="P:methylation"/>
    <property type="evidence" value="ECO:0007669"/>
    <property type="project" value="UniProtKB-KW"/>
</dbReference>
<accession>U5QG93</accession>
<dbReference type="OrthoDB" id="6892488at2"/>